<dbReference type="RefSeq" id="WP_062797160.1">
    <property type="nucleotide sequence ID" value="NZ_RBKV01000001.1"/>
</dbReference>
<comment type="caution">
    <text evidence="5">The sequence shown here is derived from an EMBL/GenBank/DDBJ whole genome shotgun (WGS) entry which is preliminary data.</text>
</comment>
<dbReference type="GO" id="GO:0003676">
    <property type="term" value="F:nucleic acid binding"/>
    <property type="evidence" value="ECO:0007669"/>
    <property type="project" value="InterPro"/>
</dbReference>
<dbReference type="GO" id="GO:0004519">
    <property type="term" value="F:endonuclease activity"/>
    <property type="evidence" value="ECO:0007669"/>
    <property type="project" value="InterPro"/>
</dbReference>
<evidence type="ECO:0000313" key="5">
    <source>
        <dbReference type="EMBL" id="RKR94018.1"/>
    </source>
</evidence>
<proteinExistence type="inferred from homology"/>
<evidence type="ECO:0000313" key="6">
    <source>
        <dbReference type="Proteomes" id="UP000274762"/>
    </source>
</evidence>
<evidence type="ECO:0000259" key="3">
    <source>
        <dbReference type="Pfam" id="PF01844"/>
    </source>
</evidence>
<sequence length="451" mass="49106">MLLVEGGTRVTQLAEGLRAVPREVNRRFARTIADVVELAALRVQEELAVSGDLDKAARIPVVEVSMLLDVSRTMAGVYIDNGLQLRVRFHQTRAAFEAGDIAFIHVREIVTALQGLDDELLASVESEAILIAQQGLSRSVLRNELDRLVIAVDPDGAAERRKAMEPHRDYRSSRDLNGLAHISATITAAEAAELDARITAVTGTVCTRDRRQPHQQRADAFVAVMRGHTHLDCTCERDQCPEKHREPLPAPPKPIVKIHTDAATLAVLTGQVPTIDGYGVIDPALARELAADATWQGLYKEADQISRGRHRKPGITAPPPGLLPPDGHGGLTEPPPGALTYQLSQALREAIIARDGTCRTPGCSTPASECEIDHLIPFDHADPRSGGWTIEQNLGAICRPDHKRKTLGYWMARMHADGTITWTTQYGQTFTTRPHGFDAARTVTSPAVEAA</sequence>
<dbReference type="Pfam" id="PF01844">
    <property type="entry name" value="HNH"/>
    <property type="match status" value="1"/>
</dbReference>
<dbReference type="CDD" id="cd00085">
    <property type="entry name" value="HNHc"/>
    <property type="match status" value="1"/>
</dbReference>
<feature type="domain" description="DUF222" evidence="4">
    <location>
        <begin position="61"/>
        <end position="296"/>
    </location>
</feature>
<dbReference type="AlphaFoldDB" id="A0A495JZL9"/>
<dbReference type="OrthoDB" id="5244772at2"/>
<gene>
    <name evidence="5" type="ORF">DFJ75_0808</name>
</gene>
<dbReference type="EMBL" id="RBKV01000001">
    <property type="protein sequence ID" value="RKR94018.1"/>
    <property type="molecule type" value="Genomic_DNA"/>
</dbReference>
<dbReference type="InterPro" id="IPR003870">
    <property type="entry name" value="DUF222"/>
</dbReference>
<dbReference type="InterPro" id="IPR003615">
    <property type="entry name" value="HNH_nuc"/>
</dbReference>
<organism evidence="5 6">
    <name type="scientific">Williamsia marianensis</name>
    <dbReference type="NCBI Taxonomy" id="85044"/>
    <lineage>
        <taxon>Bacteria</taxon>
        <taxon>Bacillati</taxon>
        <taxon>Actinomycetota</taxon>
        <taxon>Actinomycetes</taxon>
        <taxon>Mycobacteriales</taxon>
        <taxon>Nocardiaceae</taxon>
        <taxon>Williamsia</taxon>
    </lineage>
</organism>
<feature type="domain" description="HNH" evidence="3">
    <location>
        <begin position="363"/>
        <end position="406"/>
    </location>
</feature>
<accession>A0A495JZL9</accession>
<evidence type="ECO:0000256" key="1">
    <source>
        <dbReference type="ARBA" id="ARBA00023450"/>
    </source>
</evidence>
<dbReference type="Proteomes" id="UP000274762">
    <property type="component" value="Unassembled WGS sequence"/>
</dbReference>
<evidence type="ECO:0000259" key="4">
    <source>
        <dbReference type="Pfam" id="PF02720"/>
    </source>
</evidence>
<name>A0A495JZL9_WILMA</name>
<dbReference type="InterPro" id="IPR002711">
    <property type="entry name" value="HNH"/>
</dbReference>
<protein>
    <submittedName>
        <fullName evidence="5">Uncharacterized protein DUF222</fullName>
    </submittedName>
</protein>
<dbReference type="GO" id="GO:0008270">
    <property type="term" value="F:zinc ion binding"/>
    <property type="evidence" value="ECO:0007669"/>
    <property type="project" value="InterPro"/>
</dbReference>
<feature type="region of interest" description="Disordered" evidence="2">
    <location>
        <begin position="304"/>
        <end position="335"/>
    </location>
</feature>
<reference evidence="5 6" key="1">
    <citation type="submission" date="2018-10" db="EMBL/GenBank/DDBJ databases">
        <title>Sequencing the genomes of 1000 actinobacteria strains.</title>
        <authorList>
            <person name="Klenk H.-P."/>
        </authorList>
    </citation>
    <scope>NUCLEOTIDE SEQUENCE [LARGE SCALE GENOMIC DNA]</scope>
    <source>
        <strain evidence="5 6">DSM 44343</strain>
    </source>
</reference>
<evidence type="ECO:0000256" key="2">
    <source>
        <dbReference type="SAM" id="MobiDB-lite"/>
    </source>
</evidence>
<comment type="similarity">
    <text evidence="1">Belongs to the Rv1128c/1148c/1588c/1702c/1945/3466 family.</text>
</comment>
<dbReference type="Pfam" id="PF02720">
    <property type="entry name" value="DUF222"/>
    <property type="match status" value="1"/>
</dbReference>